<dbReference type="AlphaFoldDB" id="A0AAD4P1K7"/>
<gene>
    <name evidence="1" type="ORF">C2S53_016647</name>
</gene>
<sequence length="108" mass="12478">MGELKRNHRPNYPSMGELKRNYWEITIFCSLQKTNNNAHIVLLCDVDQFQSFQKPRNLADAIGCRLHVSPEIFLSQEAVGAAPTSRHRLLVRRRFVAGRSVQDFVRVI</sequence>
<dbReference type="EMBL" id="SDAM02001008">
    <property type="protein sequence ID" value="KAH6823224.1"/>
    <property type="molecule type" value="Genomic_DNA"/>
</dbReference>
<comment type="caution">
    <text evidence="1">The sequence shown here is derived from an EMBL/GenBank/DDBJ whole genome shotgun (WGS) entry which is preliminary data.</text>
</comment>
<keyword evidence="2" id="KW-1185">Reference proteome</keyword>
<dbReference type="Proteomes" id="UP001190926">
    <property type="component" value="Unassembled WGS sequence"/>
</dbReference>
<accession>A0AAD4P1K7</accession>
<evidence type="ECO:0000313" key="1">
    <source>
        <dbReference type="EMBL" id="KAH6823224.1"/>
    </source>
</evidence>
<proteinExistence type="predicted"/>
<name>A0AAD4P1K7_PERFH</name>
<reference evidence="1 2" key="1">
    <citation type="journal article" date="2021" name="Nat. Commun.">
        <title>Incipient diploidization of the medicinal plant Perilla within 10,000 years.</title>
        <authorList>
            <person name="Zhang Y."/>
            <person name="Shen Q."/>
            <person name="Leng L."/>
            <person name="Zhang D."/>
            <person name="Chen S."/>
            <person name="Shi Y."/>
            <person name="Ning Z."/>
            <person name="Chen S."/>
        </authorList>
    </citation>
    <scope>NUCLEOTIDE SEQUENCE [LARGE SCALE GENOMIC DNA]</scope>
    <source>
        <strain evidence="2">cv. PC099</strain>
    </source>
</reference>
<evidence type="ECO:0000313" key="2">
    <source>
        <dbReference type="Proteomes" id="UP001190926"/>
    </source>
</evidence>
<organism evidence="1 2">
    <name type="scientific">Perilla frutescens var. hirtella</name>
    <name type="common">Perilla citriodora</name>
    <name type="synonym">Perilla setoyensis</name>
    <dbReference type="NCBI Taxonomy" id="608512"/>
    <lineage>
        <taxon>Eukaryota</taxon>
        <taxon>Viridiplantae</taxon>
        <taxon>Streptophyta</taxon>
        <taxon>Embryophyta</taxon>
        <taxon>Tracheophyta</taxon>
        <taxon>Spermatophyta</taxon>
        <taxon>Magnoliopsida</taxon>
        <taxon>eudicotyledons</taxon>
        <taxon>Gunneridae</taxon>
        <taxon>Pentapetalae</taxon>
        <taxon>asterids</taxon>
        <taxon>lamiids</taxon>
        <taxon>Lamiales</taxon>
        <taxon>Lamiaceae</taxon>
        <taxon>Nepetoideae</taxon>
        <taxon>Elsholtzieae</taxon>
        <taxon>Perilla</taxon>
    </lineage>
</organism>
<protein>
    <submittedName>
        <fullName evidence="1">Uncharacterized protein</fullName>
    </submittedName>
</protein>